<dbReference type="HAMAP" id="MF_01025">
    <property type="entry name" value="LeuA_type1"/>
    <property type="match status" value="1"/>
</dbReference>
<dbReference type="SUPFAM" id="SSF110921">
    <property type="entry name" value="2-isopropylmalate synthase LeuA, allosteric (dimerisation) domain"/>
    <property type="match status" value="1"/>
</dbReference>
<name>A0A2M7GXF1_9BACT</name>
<evidence type="ECO:0000259" key="13">
    <source>
        <dbReference type="PROSITE" id="PS50991"/>
    </source>
</evidence>
<feature type="domain" description="Pyruvate carboxyltransferase" evidence="13">
    <location>
        <begin position="1"/>
        <end position="248"/>
    </location>
</feature>
<evidence type="ECO:0000256" key="6">
    <source>
        <dbReference type="ARBA" id="ARBA00022490"/>
    </source>
</evidence>
<dbReference type="InterPro" id="IPR002034">
    <property type="entry name" value="AIPM/Hcit_synth_CS"/>
</dbReference>
<dbReference type="Gene3D" id="1.10.238.260">
    <property type="match status" value="1"/>
</dbReference>
<evidence type="ECO:0000256" key="7">
    <source>
        <dbReference type="ARBA" id="ARBA00022605"/>
    </source>
</evidence>
<dbReference type="InterPro" id="IPR054691">
    <property type="entry name" value="LeuA/HCS_post-cat"/>
</dbReference>
<keyword evidence="9" id="KW-0479">Metal-binding</keyword>
<dbReference type="FunFam" id="3.30.160.270:FF:000001">
    <property type="entry name" value="2-isopropylmalate synthase"/>
    <property type="match status" value="1"/>
</dbReference>
<dbReference type="GO" id="GO:0009098">
    <property type="term" value="P:L-leucine biosynthetic process"/>
    <property type="evidence" value="ECO:0007669"/>
    <property type="project" value="UniProtKB-UniRule"/>
</dbReference>
<dbReference type="PROSITE" id="PS00816">
    <property type="entry name" value="AIPM_HOMOCIT_SYNTH_2"/>
    <property type="match status" value="1"/>
</dbReference>
<organism evidence="14 15">
    <name type="scientific">bacterium (Candidatus Ratteibacteria) CG15_BIG_FIL_POST_REV_8_21_14_020_41_12</name>
    <dbReference type="NCBI Taxonomy" id="2014291"/>
    <lineage>
        <taxon>Bacteria</taxon>
        <taxon>Candidatus Ratteibacteria</taxon>
    </lineage>
</organism>
<comment type="similarity">
    <text evidence="2">Belongs to the alpha-IPM synthase/homocitrate synthase family. LeuA type 1 subfamily.</text>
</comment>
<evidence type="ECO:0000313" key="14">
    <source>
        <dbReference type="EMBL" id="PIW32422.1"/>
    </source>
</evidence>
<dbReference type="Pfam" id="PF22617">
    <property type="entry name" value="HCS_D2"/>
    <property type="match status" value="1"/>
</dbReference>
<evidence type="ECO:0000256" key="11">
    <source>
        <dbReference type="ARBA" id="ARBA00023304"/>
    </source>
</evidence>
<dbReference type="CDD" id="cd07940">
    <property type="entry name" value="DRE_TIM_IPMS"/>
    <property type="match status" value="1"/>
</dbReference>
<evidence type="ECO:0000256" key="3">
    <source>
        <dbReference type="ARBA" id="ARBA00012973"/>
    </source>
</evidence>
<dbReference type="InterPro" id="IPR050073">
    <property type="entry name" value="2-IPM_HCS-like"/>
</dbReference>
<dbReference type="FunFam" id="1.10.238.260:FF:000001">
    <property type="entry name" value="2-isopropylmalate synthase"/>
    <property type="match status" value="1"/>
</dbReference>
<dbReference type="PANTHER" id="PTHR10277:SF9">
    <property type="entry name" value="2-ISOPROPYLMALATE SYNTHASE 1, CHLOROPLASTIC-RELATED"/>
    <property type="match status" value="1"/>
</dbReference>
<dbReference type="SMART" id="SM00917">
    <property type="entry name" value="LeuA_dimer"/>
    <property type="match status" value="1"/>
</dbReference>
<keyword evidence="6" id="KW-0963">Cytoplasm</keyword>
<dbReference type="Pfam" id="PF08502">
    <property type="entry name" value="LeuA_dimer"/>
    <property type="match status" value="1"/>
</dbReference>
<dbReference type="GO" id="GO:0046872">
    <property type="term" value="F:metal ion binding"/>
    <property type="evidence" value="ECO:0007669"/>
    <property type="project" value="UniProtKB-KW"/>
</dbReference>
<comment type="pathway">
    <text evidence="1">Amino-acid biosynthesis; L-leucine biosynthesis; L-leucine from 3-methyl-2-oxobutanoate: step 1/4.</text>
</comment>
<dbReference type="AlphaFoldDB" id="A0A2M7GXF1"/>
<evidence type="ECO:0000256" key="1">
    <source>
        <dbReference type="ARBA" id="ARBA00004689"/>
    </source>
</evidence>
<evidence type="ECO:0000256" key="12">
    <source>
        <dbReference type="NCBIfam" id="TIGR00973"/>
    </source>
</evidence>
<evidence type="ECO:0000313" key="15">
    <source>
        <dbReference type="Proteomes" id="UP000230025"/>
    </source>
</evidence>
<dbReference type="SUPFAM" id="SSF51569">
    <property type="entry name" value="Aldolase"/>
    <property type="match status" value="1"/>
</dbReference>
<keyword evidence="7" id="KW-0028">Amino-acid biosynthesis</keyword>
<proteinExistence type="inferred from homology"/>
<evidence type="ECO:0000256" key="8">
    <source>
        <dbReference type="ARBA" id="ARBA00022679"/>
    </source>
</evidence>
<gene>
    <name evidence="14" type="ORF">COW28_06045</name>
</gene>
<keyword evidence="5" id="KW-0432">Leucine biosynthesis</keyword>
<sequence length="484" mass="52962">SPGASLTKEEKLRVAQQLARLNVDIIEAGFPISSEGDFEAVKLVARKVKGRIIAALARAKKEDIDRALSALKPSSKKRIHIFLATSEIHLRYKLHKAKDEILKLTSEFVSYARKSIKDIEFSPEDASRTEPDFLLKVAKTAVEAGATTINIPDTVGYSIPDEFGGLIAYIRKNLPEKVVLSVHCHNDLGLAVANSLAAVKNGATQVECTINGIGERAGNAALEEVVMALKTRENFLKKKTNILISEISAASRLVSNVCGIPIQPNKAVVGENAFRHEAGIHQDGILKHRDTYEIIKPEMIGLGGSELVLGKHSGRHAFQKQVTELGYRLKNEDLEKTFLRFKKLADKKKEITDSDLIAILEEETTPLPQIYTLLYFHTSSGTQTVPTATVRLKKKDKILEDAACGDGPVDAVCRTIDRMTGVKSQLLDYKIKAITSGKDALGEVSLKLKFGKDIVAGRAVSTDIIEASAKAYLNAVNRYLATKK</sequence>
<feature type="non-terminal residue" evidence="14">
    <location>
        <position position="1"/>
    </location>
</feature>
<keyword evidence="10" id="KW-0464">Manganese</keyword>
<dbReference type="EC" id="2.3.3.13" evidence="3 12"/>
<dbReference type="InterPro" id="IPR013709">
    <property type="entry name" value="2-isopropylmalate_synth_dimer"/>
</dbReference>
<reference evidence="15" key="1">
    <citation type="submission" date="2017-09" db="EMBL/GenBank/DDBJ databases">
        <title>Depth-based differentiation of microbial function through sediment-hosted aquifers and enrichment of novel symbionts in the deep terrestrial subsurface.</title>
        <authorList>
            <person name="Probst A.J."/>
            <person name="Ladd B."/>
            <person name="Jarett J.K."/>
            <person name="Geller-Mcgrath D.E."/>
            <person name="Sieber C.M.K."/>
            <person name="Emerson J.B."/>
            <person name="Anantharaman K."/>
            <person name="Thomas B.C."/>
            <person name="Malmstrom R."/>
            <person name="Stieglmeier M."/>
            <person name="Klingl A."/>
            <person name="Woyke T."/>
            <person name="Ryan C.M."/>
            <person name="Banfield J.F."/>
        </authorList>
    </citation>
    <scope>NUCLEOTIDE SEQUENCE [LARGE SCALE GENOMIC DNA]</scope>
</reference>
<dbReference type="FunFam" id="3.20.20.70:FF:000010">
    <property type="entry name" value="2-isopropylmalate synthase"/>
    <property type="match status" value="1"/>
</dbReference>
<dbReference type="InterPro" id="IPR013785">
    <property type="entry name" value="Aldolase_TIM"/>
</dbReference>
<dbReference type="PROSITE" id="PS50991">
    <property type="entry name" value="PYR_CT"/>
    <property type="match status" value="1"/>
</dbReference>
<dbReference type="NCBIfam" id="NF002086">
    <property type="entry name" value="PRK00915.1-3"/>
    <property type="match status" value="1"/>
</dbReference>
<dbReference type="InterPro" id="IPR000891">
    <property type="entry name" value="PYR_CT"/>
</dbReference>
<dbReference type="UniPathway" id="UPA00048">
    <property type="reaction ID" value="UER00070"/>
</dbReference>
<evidence type="ECO:0000256" key="9">
    <source>
        <dbReference type="ARBA" id="ARBA00022723"/>
    </source>
</evidence>
<dbReference type="InterPro" id="IPR005671">
    <property type="entry name" value="LeuA_bact_synth"/>
</dbReference>
<dbReference type="Gene3D" id="3.30.160.270">
    <property type="match status" value="1"/>
</dbReference>
<dbReference type="EMBL" id="PFFY01000277">
    <property type="protein sequence ID" value="PIW32422.1"/>
    <property type="molecule type" value="Genomic_DNA"/>
</dbReference>
<dbReference type="Proteomes" id="UP000230025">
    <property type="component" value="Unassembled WGS sequence"/>
</dbReference>
<dbReference type="GO" id="GO:0003852">
    <property type="term" value="F:2-isopropylmalate synthase activity"/>
    <property type="evidence" value="ECO:0007669"/>
    <property type="project" value="UniProtKB-UniRule"/>
</dbReference>
<dbReference type="NCBIfam" id="TIGR00973">
    <property type="entry name" value="leuA_bact"/>
    <property type="match status" value="1"/>
</dbReference>
<keyword evidence="11" id="KW-0100">Branched-chain amino acid biosynthesis</keyword>
<comment type="caution">
    <text evidence="14">The sequence shown here is derived from an EMBL/GenBank/DDBJ whole genome shotgun (WGS) entry which is preliminary data.</text>
</comment>
<dbReference type="Pfam" id="PF00682">
    <property type="entry name" value="HMGL-like"/>
    <property type="match status" value="1"/>
</dbReference>
<evidence type="ECO:0000256" key="2">
    <source>
        <dbReference type="ARBA" id="ARBA00009396"/>
    </source>
</evidence>
<protein>
    <recommendedName>
        <fullName evidence="4 12">2-isopropylmalate synthase</fullName>
        <ecNumber evidence="3 12">2.3.3.13</ecNumber>
    </recommendedName>
</protein>
<accession>A0A2M7GXF1</accession>
<evidence type="ECO:0000256" key="5">
    <source>
        <dbReference type="ARBA" id="ARBA00022430"/>
    </source>
</evidence>
<dbReference type="InterPro" id="IPR036230">
    <property type="entry name" value="LeuA_allosteric_dom_sf"/>
</dbReference>
<dbReference type="PANTHER" id="PTHR10277">
    <property type="entry name" value="HOMOCITRATE SYNTHASE-RELATED"/>
    <property type="match status" value="1"/>
</dbReference>
<dbReference type="Gene3D" id="3.20.20.70">
    <property type="entry name" value="Aldolase class I"/>
    <property type="match status" value="1"/>
</dbReference>
<keyword evidence="8" id="KW-0808">Transferase</keyword>
<evidence type="ECO:0000256" key="10">
    <source>
        <dbReference type="ARBA" id="ARBA00023211"/>
    </source>
</evidence>
<evidence type="ECO:0000256" key="4">
    <source>
        <dbReference type="ARBA" id="ARBA00018198"/>
    </source>
</evidence>